<dbReference type="OrthoDB" id="10250990at2759"/>
<dbReference type="AlphaFoldDB" id="A0A9P4GX79"/>
<evidence type="ECO:0000256" key="1">
    <source>
        <dbReference type="ARBA" id="ARBA00001917"/>
    </source>
</evidence>
<evidence type="ECO:0000313" key="5">
    <source>
        <dbReference type="Proteomes" id="UP000799777"/>
    </source>
</evidence>
<dbReference type="SUPFAM" id="SSF50475">
    <property type="entry name" value="FMN-binding split barrel"/>
    <property type="match status" value="1"/>
</dbReference>
<protein>
    <recommendedName>
        <fullName evidence="6">Flavin reductase like domain-containing protein</fullName>
    </recommendedName>
</protein>
<dbReference type="EMBL" id="ML978355">
    <property type="protein sequence ID" value="KAF2023364.1"/>
    <property type="molecule type" value="Genomic_DNA"/>
</dbReference>
<proteinExistence type="predicted"/>
<evidence type="ECO:0000256" key="3">
    <source>
        <dbReference type="SAM" id="SignalP"/>
    </source>
</evidence>
<keyword evidence="3" id="KW-0732">Signal</keyword>
<dbReference type="InterPro" id="IPR012349">
    <property type="entry name" value="Split_barrel_FMN-bd"/>
</dbReference>
<organism evidence="4 5">
    <name type="scientific">Setomelanomma holmii</name>
    <dbReference type="NCBI Taxonomy" id="210430"/>
    <lineage>
        <taxon>Eukaryota</taxon>
        <taxon>Fungi</taxon>
        <taxon>Dikarya</taxon>
        <taxon>Ascomycota</taxon>
        <taxon>Pezizomycotina</taxon>
        <taxon>Dothideomycetes</taxon>
        <taxon>Pleosporomycetidae</taxon>
        <taxon>Pleosporales</taxon>
        <taxon>Pleosporineae</taxon>
        <taxon>Phaeosphaeriaceae</taxon>
        <taxon>Setomelanomma</taxon>
    </lineage>
</organism>
<evidence type="ECO:0000313" key="4">
    <source>
        <dbReference type="EMBL" id="KAF2023364.1"/>
    </source>
</evidence>
<dbReference type="Proteomes" id="UP000799777">
    <property type="component" value="Unassembled WGS sequence"/>
</dbReference>
<comment type="cofactor">
    <cofactor evidence="1">
        <name>FMN</name>
        <dbReference type="ChEBI" id="CHEBI:58210"/>
    </cofactor>
</comment>
<evidence type="ECO:0008006" key="6">
    <source>
        <dbReference type="Google" id="ProtNLM"/>
    </source>
</evidence>
<dbReference type="PANTHER" id="PTHR43567:SF1">
    <property type="entry name" value="FLAVOREDOXIN"/>
    <property type="match status" value="1"/>
</dbReference>
<dbReference type="Gene3D" id="2.30.110.10">
    <property type="entry name" value="Electron Transport, Fmn-binding Protein, Chain A"/>
    <property type="match status" value="1"/>
</dbReference>
<feature type="chain" id="PRO_5040396867" description="Flavin reductase like domain-containing protein" evidence="3">
    <location>
        <begin position="17"/>
        <end position="180"/>
    </location>
</feature>
<evidence type="ECO:0000256" key="2">
    <source>
        <dbReference type="ARBA" id="ARBA00022630"/>
    </source>
</evidence>
<accession>A0A9P4GX79</accession>
<keyword evidence="2" id="KW-0285">Flavoprotein</keyword>
<dbReference type="PANTHER" id="PTHR43567">
    <property type="entry name" value="FLAVOREDOXIN-RELATED-RELATED"/>
    <property type="match status" value="1"/>
</dbReference>
<gene>
    <name evidence="4" type="ORF">EK21DRAFT_118839</name>
</gene>
<name>A0A9P4GX79_9PLEO</name>
<sequence>MSSAWWLGNHCMLGLAATLQTTLNLLRTKQCVLNLASDNMASAVNVLAKTTGSKEVQSAGEQNGSLWFKRRNGYEHVSDKFTHSGLKPIHSSLIRPSRIADCPAQMEAESIAVHEMQQDVSSGALMALEVKIVRTHVHDAIRMAGYENRIDPDKWRPLIMSFQELYGLGEKVGKSEVGGN</sequence>
<keyword evidence="5" id="KW-1185">Reference proteome</keyword>
<reference evidence="4" key="1">
    <citation type="journal article" date="2020" name="Stud. Mycol.">
        <title>101 Dothideomycetes genomes: a test case for predicting lifestyles and emergence of pathogens.</title>
        <authorList>
            <person name="Haridas S."/>
            <person name="Albert R."/>
            <person name="Binder M."/>
            <person name="Bloem J."/>
            <person name="Labutti K."/>
            <person name="Salamov A."/>
            <person name="Andreopoulos B."/>
            <person name="Baker S."/>
            <person name="Barry K."/>
            <person name="Bills G."/>
            <person name="Bluhm B."/>
            <person name="Cannon C."/>
            <person name="Castanera R."/>
            <person name="Culley D."/>
            <person name="Daum C."/>
            <person name="Ezra D."/>
            <person name="Gonzalez J."/>
            <person name="Henrissat B."/>
            <person name="Kuo A."/>
            <person name="Liang C."/>
            <person name="Lipzen A."/>
            <person name="Lutzoni F."/>
            <person name="Magnuson J."/>
            <person name="Mondo S."/>
            <person name="Nolan M."/>
            <person name="Ohm R."/>
            <person name="Pangilinan J."/>
            <person name="Park H.-J."/>
            <person name="Ramirez L."/>
            <person name="Alfaro M."/>
            <person name="Sun H."/>
            <person name="Tritt A."/>
            <person name="Yoshinaga Y."/>
            <person name="Zwiers L.-H."/>
            <person name="Turgeon B."/>
            <person name="Goodwin S."/>
            <person name="Spatafora J."/>
            <person name="Crous P."/>
            <person name="Grigoriev I."/>
        </authorList>
    </citation>
    <scope>NUCLEOTIDE SEQUENCE</scope>
    <source>
        <strain evidence="4">CBS 110217</strain>
    </source>
</reference>
<dbReference type="InterPro" id="IPR052174">
    <property type="entry name" value="Flavoredoxin"/>
</dbReference>
<comment type="caution">
    <text evidence="4">The sequence shown here is derived from an EMBL/GenBank/DDBJ whole genome shotgun (WGS) entry which is preliminary data.</text>
</comment>
<feature type="signal peptide" evidence="3">
    <location>
        <begin position="1"/>
        <end position="16"/>
    </location>
</feature>